<dbReference type="InterPro" id="IPR017941">
    <property type="entry name" value="Rieske_2Fe-2S"/>
</dbReference>
<evidence type="ECO:0000256" key="1">
    <source>
        <dbReference type="ARBA" id="ARBA00022714"/>
    </source>
</evidence>
<dbReference type="GO" id="GO:0051537">
    <property type="term" value="F:2 iron, 2 sulfur cluster binding"/>
    <property type="evidence" value="ECO:0007669"/>
    <property type="project" value="UniProtKB-KW"/>
</dbReference>
<sequence>MLTQESITRKDFLRSMGLGGSALLAVLASCKNASDVVIPAGGISVDLATKLLSVNSYVYSNGVIIARIASGNTASSFVAVAQACTHEGTSVVYQSSGKFHCPNHGAEFNTSGAVTQGPATKSLTKYTVAVNGTTLTVS</sequence>
<keyword evidence="1" id="KW-0001">2Fe-2S</keyword>
<dbReference type="GO" id="GO:0016020">
    <property type="term" value="C:membrane"/>
    <property type="evidence" value="ECO:0007669"/>
    <property type="project" value="InterPro"/>
</dbReference>
<evidence type="ECO:0000313" key="8">
    <source>
        <dbReference type="EMBL" id="GGD83497.1"/>
    </source>
</evidence>
<evidence type="ECO:0000256" key="5">
    <source>
        <dbReference type="ARBA" id="ARBA00023157"/>
    </source>
</evidence>
<dbReference type="Proteomes" id="UP000609064">
    <property type="component" value="Unassembled WGS sequence"/>
</dbReference>
<comment type="caution">
    <text evidence="8">The sequence shown here is derived from an EMBL/GenBank/DDBJ whole genome shotgun (WGS) entry which is preliminary data.</text>
</comment>
<dbReference type="InterPro" id="IPR014349">
    <property type="entry name" value="Rieske_Fe-S_prot"/>
</dbReference>
<name>A0A916ZB48_9BACT</name>
<reference evidence="8" key="2">
    <citation type="submission" date="2020-09" db="EMBL/GenBank/DDBJ databases">
        <authorList>
            <person name="Sun Q."/>
            <person name="Zhou Y."/>
        </authorList>
    </citation>
    <scope>NUCLEOTIDE SEQUENCE</scope>
    <source>
        <strain evidence="8">CGMCC 1.15958</strain>
    </source>
</reference>
<dbReference type="Pfam" id="PF00355">
    <property type="entry name" value="Rieske"/>
    <property type="match status" value="1"/>
</dbReference>
<dbReference type="PRINTS" id="PR00162">
    <property type="entry name" value="RIESKE"/>
</dbReference>
<evidence type="ECO:0000313" key="9">
    <source>
        <dbReference type="Proteomes" id="UP000609064"/>
    </source>
</evidence>
<reference evidence="8" key="1">
    <citation type="journal article" date="2014" name="Int. J. Syst. Evol. Microbiol.">
        <title>Complete genome sequence of Corynebacterium casei LMG S-19264T (=DSM 44701T), isolated from a smear-ripened cheese.</title>
        <authorList>
            <consortium name="US DOE Joint Genome Institute (JGI-PGF)"/>
            <person name="Walter F."/>
            <person name="Albersmeier A."/>
            <person name="Kalinowski J."/>
            <person name="Ruckert C."/>
        </authorList>
    </citation>
    <scope>NUCLEOTIDE SEQUENCE</scope>
    <source>
        <strain evidence="8">CGMCC 1.15958</strain>
    </source>
</reference>
<keyword evidence="5" id="KW-1015">Disulfide bond</keyword>
<dbReference type="AlphaFoldDB" id="A0A916ZB48"/>
<dbReference type="Gene3D" id="2.102.10.10">
    <property type="entry name" value="Rieske [2Fe-2S] iron-sulphur domain"/>
    <property type="match status" value="1"/>
</dbReference>
<evidence type="ECO:0000256" key="4">
    <source>
        <dbReference type="ARBA" id="ARBA00023014"/>
    </source>
</evidence>
<comment type="cofactor">
    <cofactor evidence="6">
        <name>[2Fe-2S] cluster</name>
        <dbReference type="ChEBI" id="CHEBI:190135"/>
    </cofactor>
</comment>
<keyword evidence="2" id="KW-0479">Metal-binding</keyword>
<evidence type="ECO:0000256" key="2">
    <source>
        <dbReference type="ARBA" id="ARBA00022723"/>
    </source>
</evidence>
<dbReference type="InterPro" id="IPR036922">
    <property type="entry name" value="Rieske_2Fe-2S_sf"/>
</dbReference>
<dbReference type="SUPFAM" id="SSF50022">
    <property type="entry name" value="ISP domain"/>
    <property type="match status" value="1"/>
</dbReference>
<protein>
    <recommendedName>
        <fullName evidence="7">Rieske domain-containing protein</fullName>
    </recommendedName>
</protein>
<feature type="domain" description="Rieske" evidence="7">
    <location>
        <begin position="63"/>
        <end position="137"/>
    </location>
</feature>
<evidence type="ECO:0000259" key="7">
    <source>
        <dbReference type="PROSITE" id="PS51296"/>
    </source>
</evidence>
<keyword evidence="9" id="KW-1185">Reference proteome</keyword>
<dbReference type="RefSeq" id="WP_188771553.1">
    <property type="nucleotide sequence ID" value="NZ_BMKK01000024.1"/>
</dbReference>
<dbReference type="GO" id="GO:0046872">
    <property type="term" value="F:metal ion binding"/>
    <property type="evidence" value="ECO:0007669"/>
    <property type="project" value="UniProtKB-KW"/>
</dbReference>
<accession>A0A916ZB48</accession>
<keyword evidence="3" id="KW-0408">Iron</keyword>
<proteinExistence type="predicted"/>
<dbReference type="PANTHER" id="PTHR10134">
    <property type="entry name" value="CYTOCHROME B-C1 COMPLEX SUBUNIT RIESKE, MITOCHONDRIAL"/>
    <property type="match status" value="1"/>
</dbReference>
<evidence type="ECO:0000256" key="6">
    <source>
        <dbReference type="ARBA" id="ARBA00034078"/>
    </source>
</evidence>
<organism evidence="8 9">
    <name type="scientific">Emticicia aquatilis</name>
    <dbReference type="NCBI Taxonomy" id="1537369"/>
    <lineage>
        <taxon>Bacteria</taxon>
        <taxon>Pseudomonadati</taxon>
        <taxon>Bacteroidota</taxon>
        <taxon>Cytophagia</taxon>
        <taxon>Cytophagales</taxon>
        <taxon>Leadbetterellaceae</taxon>
        <taxon>Emticicia</taxon>
    </lineage>
</organism>
<evidence type="ECO:0000256" key="3">
    <source>
        <dbReference type="ARBA" id="ARBA00023004"/>
    </source>
</evidence>
<dbReference type="EMBL" id="BMKK01000024">
    <property type="protein sequence ID" value="GGD83497.1"/>
    <property type="molecule type" value="Genomic_DNA"/>
</dbReference>
<dbReference type="InterPro" id="IPR005805">
    <property type="entry name" value="Rieske_Fe-S_prot_C"/>
</dbReference>
<gene>
    <name evidence="8" type="ORF">GCM10011514_54470</name>
</gene>
<keyword evidence="4" id="KW-0411">Iron-sulfur</keyword>
<dbReference type="PROSITE" id="PS51296">
    <property type="entry name" value="RIESKE"/>
    <property type="match status" value="1"/>
</dbReference>
<dbReference type="CDD" id="cd03467">
    <property type="entry name" value="Rieske"/>
    <property type="match status" value="1"/>
</dbReference>